<feature type="region of interest" description="Disordered" evidence="1">
    <location>
        <begin position="242"/>
        <end position="266"/>
    </location>
</feature>
<dbReference type="STRING" id="1285242.A6A04_14175"/>
<evidence type="ECO:0000313" key="2">
    <source>
        <dbReference type="EMBL" id="OAN53743.1"/>
    </source>
</evidence>
<comment type="caution">
    <text evidence="2">The sequence shown here is derived from an EMBL/GenBank/DDBJ whole genome shotgun (WGS) entry which is preliminary data.</text>
</comment>
<sequence length="548" mass="58695">MKRKRPNDSLLSRLARPFSALSRLVGSQAENEAQALPASADADADRLVEDSFTLALDAMLSDEDARFQTKLHVISLVEFREAVGAKWSRLSEKVMLIAEGVINHHIGPGNVYGRRGQDFFVLLFRTVPAAEGRRRAVLIAQDLGTRLVGAQFVGAERPLALAAEISLEEATAPHGVLNVEAIQGAVGEVRAIMAPEAERRGYRPHLTKMPTDEDLSIHHSALPAPIPESHDLRAHLRPSKLQARDFTPRRSMLPSNPAPAKAEEPQKVAAPSWTAVDMAAAKPGTAADPGLNAAPPMPGNAALSLAWRPTWMAEPETIGAYVAQVQRVDAPGETAFEGCRAYPPGGGDSALALDRFTIGAMVREARSPETARSGAAIVIPVHWASVSSPQRMTVLAPFADLSEEMRANRLIIDLFGIPDGLGEAPLAAMIQSLRPMCRDVWLRVRLGFPRLTLAKSAGTRMIGIELGELSPEQRTDDAGLLDALATLNRDAADMGLNSYAWGIRRRAVVTGAVAAGLAMINGPGLMKDLPRPSKVLPAPRSRLTGSAS</sequence>
<dbReference type="OrthoDB" id="8436846at2"/>
<name>A0A178MWA0_9PROT</name>
<organism evidence="2 3">
    <name type="scientific">Paramagnetospirillum marisnigri</name>
    <dbReference type="NCBI Taxonomy" id="1285242"/>
    <lineage>
        <taxon>Bacteria</taxon>
        <taxon>Pseudomonadati</taxon>
        <taxon>Pseudomonadota</taxon>
        <taxon>Alphaproteobacteria</taxon>
        <taxon>Rhodospirillales</taxon>
        <taxon>Magnetospirillaceae</taxon>
        <taxon>Paramagnetospirillum</taxon>
    </lineage>
</organism>
<proteinExistence type="predicted"/>
<gene>
    <name evidence="2" type="ORF">A6A04_14175</name>
</gene>
<keyword evidence="3" id="KW-1185">Reference proteome</keyword>
<reference evidence="2 3" key="1">
    <citation type="submission" date="2016-04" db="EMBL/GenBank/DDBJ databases">
        <title>Draft genome sequence of freshwater magnetotactic bacteria Magnetospirillum marisnigri SP-1 and Magnetospirillum moscoviense BB-1.</title>
        <authorList>
            <person name="Koziaeva V."/>
            <person name="Dziuba M.V."/>
            <person name="Ivanov T.M."/>
            <person name="Kuznetsov B."/>
            <person name="Grouzdev D.S."/>
        </authorList>
    </citation>
    <scope>NUCLEOTIDE SEQUENCE [LARGE SCALE GENOMIC DNA]</scope>
    <source>
        <strain evidence="2 3">SP-1</strain>
    </source>
</reference>
<dbReference type="EMBL" id="LWQT01000039">
    <property type="protein sequence ID" value="OAN53743.1"/>
    <property type="molecule type" value="Genomic_DNA"/>
</dbReference>
<dbReference type="Proteomes" id="UP000078428">
    <property type="component" value="Unassembled WGS sequence"/>
</dbReference>
<evidence type="ECO:0000313" key="3">
    <source>
        <dbReference type="Proteomes" id="UP000078428"/>
    </source>
</evidence>
<protein>
    <submittedName>
        <fullName evidence="2">Uncharacterized protein</fullName>
    </submittedName>
</protein>
<dbReference type="AlphaFoldDB" id="A0A178MWA0"/>
<accession>A0A178MWA0</accession>
<evidence type="ECO:0000256" key="1">
    <source>
        <dbReference type="SAM" id="MobiDB-lite"/>
    </source>
</evidence>